<dbReference type="Proteomes" id="UP000191672">
    <property type="component" value="Unassembled WGS sequence"/>
</dbReference>
<sequence>MPCLKVTVTGESAVFHYPERGALAFSVRANGPRKEEIAKEVTSISNEVQQFFKLLCPQTKEENAAAEHPVTTFSSTNIKTWSQPNDSDGNPAANPHHASISFKSAFRDFSKMSEVIGKLLNYPNIEVDSINWRLTDETGSELASQARKMALRDAIKKAEDYAEVLQRKVTAVEVTDYSQGGYRNVAMASAPKYKKARRSFASDDDEVDALDLTPQEIEVTGSVNVIFETVSDT</sequence>
<keyword evidence="3" id="KW-1185">Reference proteome</keyword>
<dbReference type="Gene3D" id="3.30.110.170">
    <property type="entry name" value="Protein of unknown function (DUF541), domain 1"/>
    <property type="match status" value="1"/>
</dbReference>
<dbReference type="EMBL" id="MDYN01000042">
    <property type="protein sequence ID" value="OQD79915.1"/>
    <property type="molecule type" value="Genomic_DNA"/>
</dbReference>
<name>A0A1V6PSE8_9EURO</name>
<feature type="compositionally biased region" description="Polar residues" evidence="1">
    <location>
        <begin position="71"/>
        <end position="88"/>
    </location>
</feature>
<protein>
    <recommendedName>
        <fullName evidence="4">SIMPL domain-containing protein</fullName>
    </recommendedName>
</protein>
<dbReference type="AlphaFoldDB" id="A0A1V6PSE8"/>
<evidence type="ECO:0008006" key="4">
    <source>
        <dbReference type="Google" id="ProtNLM"/>
    </source>
</evidence>
<reference evidence="3" key="1">
    <citation type="journal article" date="2017" name="Nat. Microbiol.">
        <title>Global analysis of biosynthetic gene clusters reveals vast potential of secondary metabolite production in Penicillium species.</title>
        <authorList>
            <person name="Nielsen J.C."/>
            <person name="Grijseels S."/>
            <person name="Prigent S."/>
            <person name="Ji B."/>
            <person name="Dainat J."/>
            <person name="Nielsen K.F."/>
            <person name="Frisvad J.C."/>
            <person name="Workman M."/>
            <person name="Nielsen J."/>
        </authorList>
    </citation>
    <scope>NUCLEOTIDE SEQUENCE [LARGE SCALE GENOMIC DNA]</scope>
    <source>
        <strain evidence="3">IBT 31811</strain>
    </source>
</reference>
<dbReference type="InterPro" id="IPR007497">
    <property type="entry name" value="SIMPL/DUF541"/>
</dbReference>
<dbReference type="OrthoDB" id="3335918at2759"/>
<dbReference type="Gene3D" id="3.30.70.2970">
    <property type="entry name" value="Protein of unknown function (DUF541), domain 2"/>
    <property type="match status" value="1"/>
</dbReference>
<proteinExistence type="predicted"/>
<dbReference type="GO" id="GO:0006974">
    <property type="term" value="P:DNA damage response"/>
    <property type="evidence" value="ECO:0007669"/>
    <property type="project" value="TreeGrafter"/>
</dbReference>
<comment type="caution">
    <text evidence="2">The sequence shown here is derived from an EMBL/GenBank/DDBJ whole genome shotgun (WGS) entry which is preliminary data.</text>
</comment>
<evidence type="ECO:0000313" key="2">
    <source>
        <dbReference type="EMBL" id="OQD79915.1"/>
    </source>
</evidence>
<dbReference type="PANTHER" id="PTHR34387:SF2">
    <property type="entry name" value="SLR1258 PROTEIN"/>
    <property type="match status" value="1"/>
</dbReference>
<accession>A0A1V6PSE8</accession>
<gene>
    <name evidence="2" type="ORF">PENANT_c042G03059</name>
</gene>
<organism evidence="2 3">
    <name type="scientific">Penicillium antarcticum</name>
    <dbReference type="NCBI Taxonomy" id="416450"/>
    <lineage>
        <taxon>Eukaryota</taxon>
        <taxon>Fungi</taxon>
        <taxon>Dikarya</taxon>
        <taxon>Ascomycota</taxon>
        <taxon>Pezizomycotina</taxon>
        <taxon>Eurotiomycetes</taxon>
        <taxon>Eurotiomycetidae</taxon>
        <taxon>Eurotiales</taxon>
        <taxon>Aspergillaceae</taxon>
        <taxon>Penicillium</taxon>
    </lineage>
</organism>
<evidence type="ECO:0000313" key="3">
    <source>
        <dbReference type="Proteomes" id="UP000191672"/>
    </source>
</evidence>
<feature type="region of interest" description="Disordered" evidence="1">
    <location>
        <begin position="65"/>
        <end position="96"/>
    </location>
</feature>
<dbReference type="PANTHER" id="PTHR34387">
    <property type="entry name" value="SLR1258 PROTEIN"/>
    <property type="match status" value="1"/>
</dbReference>
<dbReference type="Pfam" id="PF04402">
    <property type="entry name" value="SIMPL"/>
    <property type="match status" value="1"/>
</dbReference>
<evidence type="ECO:0000256" key="1">
    <source>
        <dbReference type="SAM" id="MobiDB-lite"/>
    </source>
</evidence>
<dbReference type="InterPro" id="IPR052022">
    <property type="entry name" value="26kDa_periplasmic_antigen"/>
</dbReference>